<dbReference type="AlphaFoldDB" id="A0A9X3XRX0"/>
<dbReference type="RefSeq" id="WP_272471348.1">
    <property type="nucleotide sequence ID" value="NZ_JAMWMK010000007.1"/>
</dbReference>
<feature type="transmembrane region" description="Helical" evidence="1">
    <location>
        <begin position="7"/>
        <end position="28"/>
    </location>
</feature>
<gene>
    <name evidence="2" type="ORF">M3X98_06065</name>
</gene>
<organism evidence="2 3">
    <name type="scientific">Enterococcus faecium</name>
    <name type="common">Streptococcus faecium</name>
    <dbReference type="NCBI Taxonomy" id="1352"/>
    <lineage>
        <taxon>Bacteria</taxon>
        <taxon>Bacillati</taxon>
        <taxon>Bacillota</taxon>
        <taxon>Bacilli</taxon>
        <taxon>Lactobacillales</taxon>
        <taxon>Enterococcaceae</taxon>
        <taxon>Enterococcus</taxon>
    </lineage>
</organism>
<comment type="caution">
    <text evidence="2">The sequence shown here is derived from an EMBL/GenBank/DDBJ whole genome shotgun (WGS) entry which is preliminary data.</text>
</comment>
<protein>
    <submittedName>
        <fullName evidence="2">Uncharacterized protein</fullName>
    </submittedName>
</protein>
<keyword evidence="1" id="KW-0472">Membrane</keyword>
<accession>A0A9X3XRX0</accession>
<reference evidence="2" key="1">
    <citation type="submission" date="2022-05" db="EMBL/GenBank/DDBJ databases">
        <title>Draft genome sequences of Clostridium perfringens strains isolated from Peru.</title>
        <authorList>
            <person name="Hurtado R."/>
            <person name="Lima L."/>
            <person name="Sousa T."/>
            <person name="Jaiswal A.K."/>
            <person name="Tiwari S."/>
            <person name="Maturrano L."/>
            <person name="Brenig B."/>
            <person name="Azevedo V."/>
        </authorList>
    </citation>
    <scope>NUCLEOTIDE SEQUENCE</scope>
    <source>
        <strain evidence="2">CP4</strain>
    </source>
</reference>
<evidence type="ECO:0000313" key="3">
    <source>
        <dbReference type="Proteomes" id="UP001141166"/>
    </source>
</evidence>
<dbReference type="EMBL" id="JAMWMK010000007">
    <property type="protein sequence ID" value="MDC4247619.1"/>
    <property type="molecule type" value="Genomic_DNA"/>
</dbReference>
<feature type="transmembrane region" description="Helical" evidence="1">
    <location>
        <begin position="48"/>
        <end position="72"/>
    </location>
</feature>
<name>A0A9X3XRX0_ENTFC</name>
<proteinExistence type="predicted"/>
<keyword evidence="1" id="KW-1133">Transmembrane helix</keyword>
<sequence length="181" mass="20762">MNKRRILGLIVGLYLCIAVSGFIIYRIANQLNNVIVLGERFYLEDLNAGLQIMSWILFAMIVVLAILTWEVFSAVKKLSNQNQKTVESTLEVNSDEEVTEQVIEVQEEKAKKEIMRIYLSSGESFFHEIDSMKLGSKETIDRWKNMPLGGELIVEDSEGWSAYKKDEIVAITILFEDIDYE</sequence>
<evidence type="ECO:0000256" key="1">
    <source>
        <dbReference type="SAM" id="Phobius"/>
    </source>
</evidence>
<evidence type="ECO:0000313" key="2">
    <source>
        <dbReference type="EMBL" id="MDC4247619.1"/>
    </source>
</evidence>
<dbReference type="Proteomes" id="UP001141166">
    <property type="component" value="Unassembled WGS sequence"/>
</dbReference>
<keyword evidence="1" id="KW-0812">Transmembrane</keyword>